<dbReference type="RefSeq" id="XP_024345186.1">
    <property type="nucleotide sequence ID" value="XM_024500400.1"/>
</dbReference>
<dbReference type="KEGG" id="egl:EGR_11153"/>
<dbReference type="EMBL" id="APAU02000423">
    <property type="protein sequence ID" value="EUB53990.1"/>
    <property type="molecule type" value="Genomic_DNA"/>
</dbReference>
<organism evidence="1 2">
    <name type="scientific">Echinococcus granulosus</name>
    <name type="common">Hydatid tapeworm</name>
    <dbReference type="NCBI Taxonomy" id="6210"/>
    <lineage>
        <taxon>Eukaryota</taxon>
        <taxon>Metazoa</taxon>
        <taxon>Spiralia</taxon>
        <taxon>Lophotrochozoa</taxon>
        <taxon>Platyhelminthes</taxon>
        <taxon>Cestoda</taxon>
        <taxon>Eucestoda</taxon>
        <taxon>Cyclophyllidea</taxon>
        <taxon>Taeniidae</taxon>
        <taxon>Echinococcus</taxon>
        <taxon>Echinococcus granulosus group</taxon>
    </lineage>
</organism>
<protein>
    <submittedName>
        <fullName evidence="1">Uncharacterized protein</fullName>
    </submittedName>
</protein>
<name>W6TYY9_ECHGR</name>
<dbReference type="Proteomes" id="UP000019149">
    <property type="component" value="Unassembled WGS sequence"/>
</dbReference>
<evidence type="ECO:0000313" key="1">
    <source>
        <dbReference type="EMBL" id="EUB53990.1"/>
    </source>
</evidence>
<dbReference type="AlphaFoldDB" id="W6TYY9"/>
<keyword evidence="2" id="KW-1185">Reference proteome</keyword>
<accession>W6TYY9</accession>
<reference evidence="1 2" key="1">
    <citation type="journal article" date="2013" name="Nat. Genet.">
        <title>The genome of the hydatid tapeworm Echinococcus granulosus.</title>
        <authorList>
            <person name="Zheng H."/>
            <person name="Zhang W."/>
            <person name="Zhang L."/>
            <person name="Zhang Z."/>
            <person name="Li J."/>
            <person name="Lu G."/>
            <person name="Zhu Y."/>
            <person name="Wang Y."/>
            <person name="Huang Y."/>
            <person name="Liu J."/>
            <person name="Kang H."/>
            <person name="Chen J."/>
            <person name="Wang L."/>
            <person name="Chen A."/>
            <person name="Yu S."/>
            <person name="Gao Z."/>
            <person name="Jin L."/>
            <person name="Gu W."/>
            <person name="Wang Z."/>
            <person name="Zhao L."/>
            <person name="Shi B."/>
            <person name="Wen H."/>
            <person name="Lin R."/>
            <person name="Jones M.K."/>
            <person name="Brejova B."/>
            <person name="Vinar T."/>
            <person name="Zhao G."/>
            <person name="McManus D.P."/>
            <person name="Chen Z."/>
            <person name="Zhou Y."/>
            <person name="Wang S."/>
        </authorList>
    </citation>
    <scope>NUCLEOTIDE SEQUENCE [LARGE SCALE GENOMIC DNA]</scope>
</reference>
<comment type="caution">
    <text evidence="1">The sequence shown here is derived from an EMBL/GenBank/DDBJ whole genome shotgun (WGS) entry which is preliminary data.</text>
</comment>
<dbReference type="GeneID" id="36346866"/>
<dbReference type="CTD" id="36346866"/>
<evidence type="ECO:0000313" key="2">
    <source>
        <dbReference type="Proteomes" id="UP000019149"/>
    </source>
</evidence>
<proteinExistence type="predicted"/>
<sequence length="183" mass="21374">MNTGALNAHAFRHDLYIHKEHKKLGPRMQAMFKVSFMGFLENLIIVFCQDNFACLQIYFLITLPICLGFSEYEFVLEEEFVFSLVNSETKVAIMAVGVEAFLRGDNFVRFQKRLSHSFSVKGGRQNRRCHKAVQTDVYVEEESPMETSDMKFIRLQQILNFIPHKGGLIWRKKNRKEPTQSMK</sequence>
<gene>
    <name evidence="1" type="ORF">EGR_11153</name>
</gene>